<evidence type="ECO:0000313" key="1">
    <source>
        <dbReference type="EMBL" id="PHQ31376.1"/>
    </source>
</evidence>
<dbReference type="Proteomes" id="UP000225740">
    <property type="component" value="Unassembled WGS sequence"/>
</dbReference>
<evidence type="ECO:0000313" key="2">
    <source>
        <dbReference type="Proteomes" id="UP000225740"/>
    </source>
</evidence>
<reference evidence="1 2" key="1">
    <citation type="submission" date="2017-06" db="EMBL/GenBank/DDBJ databases">
        <title>Description of Rhodopirellula bahusiensis sp. nov.</title>
        <authorList>
            <person name="Kizina J."/>
            <person name="Harder J."/>
        </authorList>
    </citation>
    <scope>NUCLEOTIDE SEQUENCE [LARGE SCALE GENOMIC DNA]</scope>
    <source>
        <strain evidence="1 2">SWK21</strain>
    </source>
</reference>
<dbReference type="EMBL" id="NIZW01000058">
    <property type="protein sequence ID" value="PHQ31376.1"/>
    <property type="molecule type" value="Genomic_DNA"/>
</dbReference>
<keyword evidence="2" id="KW-1185">Reference proteome</keyword>
<organism evidence="1 2">
    <name type="scientific">Rhodopirellula bahusiensis</name>
    <dbReference type="NCBI Taxonomy" id="2014065"/>
    <lineage>
        <taxon>Bacteria</taxon>
        <taxon>Pseudomonadati</taxon>
        <taxon>Planctomycetota</taxon>
        <taxon>Planctomycetia</taxon>
        <taxon>Pirellulales</taxon>
        <taxon>Pirellulaceae</taxon>
        <taxon>Rhodopirellula</taxon>
    </lineage>
</organism>
<comment type="caution">
    <text evidence="1">The sequence shown here is derived from an EMBL/GenBank/DDBJ whole genome shotgun (WGS) entry which is preliminary data.</text>
</comment>
<gene>
    <name evidence="1" type="ORF">CEE69_31425</name>
</gene>
<protein>
    <submittedName>
        <fullName evidence="1">Uncharacterized protein</fullName>
    </submittedName>
</protein>
<accession>A0A2G1VX75</accession>
<dbReference type="AlphaFoldDB" id="A0A2G1VX75"/>
<name>A0A2G1VX75_9BACT</name>
<proteinExistence type="predicted"/>
<sequence length="84" mass="9959">MTTQLETPYRESPDWFVYELHADGRGVECFVNDRRIYATDSVQIFYSIDDHPPRLLIVPWNEYPKHVVISPDTIWRLYIDTISG</sequence>